<dbReference type="Proteomes" id="UP000830835">
    <property type="component" value="Unassembled WGS sequence"/>
</dbReference>
<evidence type="ECO:0000313" key="3">
    <source>
        <dbReference type="Proteomes" id="UP000830835"/>
    </source>
</evidence>
<dbReference type="Pfam" id="PF03473">
    <property type="entry name" value="MOSC"/>
    <property type="match status" value="1"/>
</dbReference>
<sequence length="276" mass="31063">MPDVAELTLYPIKSLDGVSLPEVSLTAAGALLGDRRYMLVDAQGRRVNGKRYAQLHRLRAQFDPGLRQVQLWGDGQAAQFDLQQERDPLQTWLSNWLGFPVQVLEAPITGFPDDPYASGPTLISTSTLEVVANWFPGLTAEELRQRFRMNIEVSECPPFWEDHLFAQADQGVRFRIGEVELLGINPCARCGVPTRDPITGASYLGFQKHFVVQRQKTLPPWAEVSRFDHFYRLGLNTWIPKTEAGKKLRVGDPVEILAVEPLSAYPELSRTPQQPL</sequence>
<reference evidence="2" key="1">
    <citation type="submission" date="2021-02" db="EMBL/GenBank/DDBJ databases">
        <title>The CRISPR/cas machinery reduction and long-range gene transfer in the hot spring cyanobacterium Synechococcus.</title>
        <authorList>
            <person name="Dvorak P."/>
            <person name="Jahodarova E."/>
            <person name="Hasler P."/>
            <person name="Poulickova A."/>
        </authorList>
    </citation>
    <scope>NUCLEOTIDE SEQUENCE</scope>
    <source>
        <strain evidence="2">Rupite</strain>
    </source>
</reference>
<protein>
    <submittedName>
        <fullName evidence="2">MOSC N-terminal beta barrel domain-containing protein</fullName>
    </submittedName>
</protein>
<evidence type="ECO:0000313" key="2">
    <source>
        <dbReference type="EMBL" id="MCJ2543072.1"/>
    </source>
</evidence>
<dbReference type="SUPFAM" id="SSF141673">
    <property type="entry name" value="MOSC N-terminal domain-like"/>
    <property type="match status" value="1"/>
</dbReference>
<keyword evidence="3" id="KW-1185">Reference proteome</keyword>
<evidence type="ECO:0000259" key="1">
    <source>
        <dbReference type="PROSITE" id="PS51340"/>
    </source>
</evidence>
<dbReference type="PROSITE" id="PS51340">
    <property type="entry name" value="MOSC"/>
    <property type="match status" value="1"/>
</dbReference>
<dbReference type="InterPro" id="IPR005303">
    <property type="entry name" value="MOCOS_middle"/>
</dbReference>
<dbReference type="Pfam" id="PF03476">
    <property type="entry name" value="MOSC_N"/>
    <property type="match status" value="1"/>
</dbReference>
<dbReference type="InterPro" id="IPR005302">
    <property type="entry name" value="MoCF_Sase_C"/>
</dbReference>
<feature type="domain" description="MOSC" evidence="1">
    <location>
        <begin position="86"/>
        <end position="257"/>
    </location>
</feature>
<name>A0ABT0CBI7_THEVL</name>
<accession>A0ABT0CBI7</accession>
<gene>
    <name evidence="2" type="ORF">JX360_09165</name>
</gene>
<dbReference type="RefSeq" id="WP_244350349.1">
    <property type="nucleotide sequence ID" value="NZ_JAFIRA010000020.1"/>
</dbReference>
<comment type="caution">
    <text evidence="2">The sequence shown here is derived from an EMBL/GenBank/DDBJ whole genome shotgun (WGS) entry which is preliminary data.</text>
</comment>
<proteinExistence type="predicted"/>
<dbReference type="EMBL" id="JAFIRA010000020">
    <property type="protein sequence ID" value="MCJ2543072.1"/>
    <property type="molecule type" value="Genomic_DNA"/>
</dbReference>
<organism evidence="2 3">
    <name type="scientific">Thermostichus vulcanus str. 'Rupite'</name>
    <dbReference type="NCBI Taxonomy" id="2813851"/>
    <lineage>
        <taxon>Bacteria</taxon>
        <taxon>Bacillati</taxon>
        <taxon>Cyanobacteriota</taxon>
        <taxon>Cyanophyceae</taxon>
        <taxon>Thermostichales</taxon>
        <taxon>Thermostichaceae</taxon>
        <taxon>Thermostichus</taxon>
    </lineage>
</organism>